<sequence>MSMGNHSNRDAKRFRPLLFGPSPRVDLAKVSLRFPISVTLHYCQESLLLKMTVQQAIGIVVPIKTHVTICAGNAGLLSLKQHVSQGEKLRCCMMIKKLLYLKDPCWSKSTTNWTTCGLHSLKYFSSNTQSSGSSAKLIVSTAFRDIQASGHNSEEIKHCLAL</sequence>
<keyword evidence="2" id="KW-1185">Reference proteome</keyword>
<evidence type="ECO:0000313" key="2">
    <source>
        <dbReference type="Proteomes" id="UP000830671"/>
    </source>
</evidence>
<reference evidence="1" key="1">
    <citation type="journal article" date="2021" name="Mol. Plant Microbe Interact.">
        <title>Complete Genome Sequence of the Plant-Pathogenic Fungus Colletotrichum lupini.</title>
        <authorList>
            <person name="Baroncelli R."/>
            <person name="Pensec F."/>
            <person name="Da Lio D."/>
            <person name="Boufleur T."/>
            <person name="Vicente I."/>
            <person name="Sarrocco S."/>
            <person name="Picot A."/>
            <person name="Baraldi E."/>
            <person name="Sukno S."/>
            <person name="Thon M."/>
            <person name="Le Floch G."/>
        </authorList>
    </citation>
    <scope>NUCLEOTIDE SEQUENCE</scope>
    <source>
        <strain evidence="1">IMI 504893</strain>
    </source>
</reference>
<evidence type="ECO:0000313" key="1">
    <source>
        <dbReference type="EMBL" id="UQC83986.1"/>
    </source>
</evidence>
<gene>
    <name evidence="1" type="ORF">CLUP02_09482</name>
</gene>
<dbReference type="KEGG" id="clup:CLUP02_09482"/>
<dbReference type="GeneID" id="73343470"/>
<proteinExistence type="predicted"/>
<name>A0A9Q8SUY5_9PEZI</name>
<accession>A0A9Q8SUY5</accession>
<protein>
    <submittedName>
        <fullName evidence="1">Uncharacterized protein</fullName>
    </submittedName>
</protein>
<organism evidence="1 2">
    <name type="scientific">Colletotrichum lupini</name>
    <dbReference type="NCBI Taxonomy" id="145971"/>
    <lineage>
        <taxon>Eukaryota</taxon>
        <taxon>Fungi</taxon>
        <taxon>Dikarya</taxon>
        <taxon>Ascomycota</taxon>
        <taxon>Pezizomycotina</taxon>
        <taxon>Sordariomycetes</taxon>
        <taxon>Hypocreomycetidae</taxon>
        <taxon>Glomerellales</taxon>
        <taxon>Glomerellaceae</taxon>
        <taxon>Colletotrichum</taxon>
        <taxon>Colletotrichum acutatum species complex</taxon>
    </lineage>
</organism>
<dbReference type="RefSeq" id="XP_049145604.1">
    <property type="nucleotide sequence ID" value="XM_049288460.1"/>
</dbReference>
<dbReference type="EMBL" id="CP019477">
    <property type="protein sequence ID" value="UQC83986.1"/>
    <property type="molecule type" value="Genomic_DNA"/>
</dbReference>
<dbReference type="Proteomes" id="UP000830671">
    <property type="component" value="Chromosome 5"/>
</dbReference>
<dbReference type="AlphaFoldDB" id="A0A9Q8SUY5"/>